<dbReference type="AlphaFoldDB" id="A0A8J7PLR9"/>
<dbReference type="EMBL" id="JAFLCK010000062">
    <property type="protein sequence ID" value="MBN8662883.1"/>
    <property type="molecule type" value="Genomic_DNA"/>
</dbReference>
<comment type="caution">
    <text evidence="1">The sequence shown here is derived from an EMBL/GenBank/DDBJ whole genome shotgun (WGS) entry which is preliminary data.</text>
</comment>
<dbReference type="Proteomes" id="UP000664277">
    <property type="component" value="Unassembled WGS sequence"/>
</dbReference>
<gene>
    <name evidence="1" type="ORF">J0M35_21125</name>
</gene>
<proteinExistence type="predicted"/>
<sequence>MTNIKGLVPGFIKRGIKAAISSPTPQGADAIEQARRAVEHDINNLLPPSKLTTEPGISTAAVFHNFFADFNRLCDENKEESLKILKKDYPALTSVAAPARDFLNHCSTISQPLDSAVRRQFFNNLPFVNSPLSYELLNYKNKLPRVGLLYYPNPEPKEFLIDSLEGLCQVDDMEPGELLSRVWQGRECDFNLYRQILKDELKSELEKLPQSFWQHFPDQEWFLNEITQHTQYQMAFKQLLDQDYWDLIIVGAMETSLGHTLYDCLDGKRPPVLYFHHGHLSGEPLENLFLKADHYLAKGKPEENYFLNLGISKEQITTFGSIREEAFPRPEAIEAERHRQRLALNIPDDATAIVYGLTLDIYLYEKKTCEELTELMIESFAKLASEEKVHKPYLFLKYHPAPRSDKYFSFSRKQMPLHHFYDRLKPLGYELRLIKELKPYLRAADCFVAHESATLIDALELGCPTLSLLYHQGKGQPLMSFEAYGEHKSHRLLTDFDEPATIASVIKEITDCPREQVCKEGEAVWQTIFGQGRTDSVDKMLKLANSYLRSNSE</sequence>
<reference evidence="1" key="1">
    <citation type="submission" date="2021-02" db="EMBL/GenBank/DDBJ databases">
        <title>Genome-Resolved Metagenomics of a Microbial Community Performing Photosynthetic Biological Nutrient Removal.</title>
        <authorList>
            <person name="Mcdaniel E.A."/>
        </authorList>
    </citation>
    <scope>NUCLEOTIDE SEQUENCE</scope>
    <source>
        <strain evidence="1">UWPOB_OBS1</strain>
    </source>
</reference>
<name>A0A8J7PLR9_9BACT</name>
<accession>A0A8J7PLR9</accession>
<evidence type="ECO:0000313" key="2">
    <source>
        <dbReference type="Proteomes" id="UP000664277"/>
    </source>
</evidence>
<protein>
    <submittedName>
        <fullName evidence="1">Uncharacterized protein</fullName>
    </submittedName>
</protein>
<evidence type="ECO:0000313" key="1">
    <source>
        <dbReference type="EMBL" id="MBN8662883.1"/>
    </source>
</evidence>
<organism evidence="1 2">
    <name type="scientific">Candidatus Obscuribacter phosphatis</name>
    <dbReference type="NCBI Taxonomy" id="1906157"/>
    <lineage>
        <taxon>Bacteria</taxon>
        <taxon>Bacillati</taxon>
        <taxon>Candidatus Melainabacteria</taxon>
        <taxon>Candidatus Obscuribacterales</taxon>
        <taxon>Candidatus Obscuribacteraceae</taxon>
        <taxon>Candidatus Obscuribacter</taxon>
    </lineage>
</organism>
<dbReference type="SUPFAM" id="SSF53756">
    <property type="entry name" value="UDP-Glycosyltransferase/glycogen phosphorylase"/>
    <property type="match status" value="1"/>
</dbReference>